<organism evidence="2 3">
    <name type="scientific">Pseudoxanthomonas composti</name>
    <dbReference type="NCBI Taxonomy" id="2137479"/>
    <lineage>
        <taxon>Bacteria</taxon>
        <taxon>Pseudomonadati</taxon>
        <taxon>Pseudomonadota</taxon>
        <taxon>Gammaproteobacteria</taxon>
        <taxon>Lysobacterales</taxon>
        <taxon>Lysobacteraceae</taxon>
        <taxon>Pseudoxanthomonas</taxon>
    </lineage>
</organism>
<evidence type="ECO:0000313" key="2">
    <source>
        <dbReference type="EMBL" id="RXR07390.1"/>
    </source>
</evidence>
<name>A0A4Q1JYE2_9GAMM</name>
<accession>A0A4Q1JYE2</accession>
<gene>
    <name evidence="2" type="ORF">EPA99_05605</name>
</gene>
<keyword evidence="3" id="KW-1185">Reference proteome</keyword>
<comment type="caution">
    <text evidence="2">The sequence shown here is derived from an EMBL/GenBank/DDBJ whole genome shotgun (WGS) entry which is preliminary data.</text>
</comment>
<dbReference type="SUPFAM" id="SSF50939">
    <property type="entry name" value="Sialidases"/>
    <property type="match status" value="1"/>
</dbReference>
<dbReference type="Proteomes" id="UP000289784">
    <property type="component" value="Unassembled WGS sequence"/>
</dbReference>
<proteinExistence type="predicted"/>
<feature type="chain" id="PRO_5020749776" evidence="1">
    <location>
        <begin position="27"/>
        <end position="525"/>
    </location>
</feature>
<dbReference type="RefSeq" id="WP_129470204.1">
    <property type="nucleotide sequence ID" value="NZ_SAWZ01000002.1"/>
</dbReference>
<dbReference type="Gene3D" id="2.120.10.10">
    <property type="match status" value="1"/>
</dbReference>
<sequence length="525" mass="56227">MTQRCALLVAALVPTLLCVGTSAALAAPKPEAPVVGTRLAKGMSYASAVRLSHQRDAADNGRTLMVFEIAGDPTLPLYVSRDEGDHWTLSGKIADQTHGGSAHWSLHWQPHLSELSRSSGDLPAGTVLLAANAIERNADRRITAQDMQLYASADGGRTWKYRSSIVKGSGQPSDRLNGGVWEPYIVVLDDGRMVAFYSSERHKRAGFNQLIAHKVSSDGGRTWGEEVFDVALPGGVDRPGMAVVQRLPNKQYAMVYETIDNTAAPNSGQVHIKFSRDGLEWNAADPGVGLQTLSGGWPSACPMIQWLPGETREGVLIVAAQRAGGGADPGARTLYRNDTGGRGPWWETVAPVQKRTGNTHAGWTQVILPRSDGKLLHVTSSSVAATPQVDEDNEILYASAPLDLNRYEAENALRTGAAQIEDVSASAGRRVRVAGVEGARLVFPVQSARAGQRQVQVRFRDIGLGGAPQLQVNGQPGQVLGTSQDVGWRTATFQAAFKSGENRIIVDNPRQPLDYDAIDLGAVSP</sequence>
<dbReference type="EMBL" id="SAWZ01000002">
    <property type="protein sequence ID" value="RXR07390.1"/>
    <property type="molecule type" value="Genomic_DNA"/>
</dbReference>
<reference evidence="2 3" key="1">
    <citation type="submission" date="2019-01" db="EMBL/GenBank/DDBJ databases">
        <title>Pseudoxanthomonas composti sp. nov., isolated from compost.</title>
        <authorList>
            <person name="Yang G."/>
        </authorList>
    </citation>
    <scope>NUCLEOTIDE SEQUENCE [LARGE SCALE GENOMIC DNA]</scope>
    <source>
        <strain evidence="2 3">GSS15</strain>
    </source>
</reference>
<protein>
    <submittedName>
        <fullName evidence="2">Exo-alpha-sialidase</fullName>
    </submittedName>
</protein>
<feature type="signal peptide" evidence="1">
    <location>
        <begin position="1"/>
        <end position="26"/>
    </location>
</feature>
<dbReference type="SUPFAM" id="SSF49785">
    <property type="entry name" value="Galactose-binding domain-like"/>
    <property type="match status" value="1"/>
</dbReference>
<dbReference type="AlphaFoldDB" id="A0A4Q1JYE2"/>
<dbReference type="CDD" id="cd15482">
    <property type="entry name" value="Sialidase_non-viral"/>
    <property type="match status" value="1"/>
</dbReference>
<dbReference type="PANTHER" id="PTHR38792">
    <property type="entry name" value="BNR/ASP-BOX REPEAT DOMAIN PROTEIN (AFU_ORTHOLOGUE AFUA_7G06430)-RELATED"/>
    <property type="match status" value="1"/>
</dbReference>
<dbReference type="PANTHER" id="PTHR38792:SF3">
    <property type="entry name" value="BNR_ASP-BOX REPEAT DOMAIN PROTEIN (AFU_ORTHOLOGUE AFUA_7G06430)-RELATED"/>
    <property type="match status" value="1"/>
</dbReference>
<dbReference type="OrthoDB" id="5958808at2"/>
<keyword evidence="1" id="KW-0732">Signal</keyword>
<dbReference type="InterPro" id="IPR008979">
    <property type="entry name" value="Galactose-bd-like_sf"/>
</dbReference>
<dbReference type="Gene3D" id="2.60.120.260">
    <property type="entry name" value="Galactose-binding domain-like"/>
    <property type="match status" value="1"/>
</dbReference>
<dbReference type="InterPro" id="IPR036278">
    <property type="entry name" value="Sialidase_sf"/>
</dbReference>
<evidence type="ECO:0000313" key="3">
    <source>
        <dbReference type="Proteomes" id="UP000289784"/>
    </source>
</evidence>
<evidence type="ECO:0000256" key="1">
    <source>
        <dbReference type="SAM" id="SignalP"/>
    </source>
</evidence>